<dbReference type="Proteomes" id="UP000578819">
    <property type="component" value="Unassembled WGS sequence"/>
</dbReference>
<evidence type="ECO:0000313" key="1">
    <source>
        <dbReference type="EMBL" id="MBB4961366.1"/>
    </source>
</evidence>
<accession>A0A7W7WRJ7</accession>
<evidence type="ECO:0000313" key="2">
    <source>
        <dbReference type="Proteomes" id="UP000578819"/>
    </source>
</evidence>
<reference evidence="1 2" key="1">
    <citation type="submission" date="2020-08" db="EMBL/GenBank/DDBJ databases">
        <title>Sequencing the genomes of 1000 actinobacteria strains.</title>
        <authorList>
            <person name="Klenk H.-P."/>
        </authorList>
    </citation>
    <scope>NUCLEOTIDE SEQUENCE [LARGE SCALE GENOMIC DNA]</scope>
    <source>
        <strain evidence="1 2">DSM 45886</strain>
    </source>
</reference>
<name>A0A7W7WRJ7_9ACTN</name>
<dbReference type="RefSeq" id="WP_184536970.1">
    <property type="nucleotide sequence ID" value="NZ_JACHJW010000001.1"/>
</dbReference>
<comment type="caution">
    <text evidence="1">The sequence shown here is derived from an EMBL/GenBank/DDBJ whole genome shotgun (WGS) entry which is preliminary data.</text>
</comment>
<organism evidence="1 2">
    <name type="scientific">Micromonospora polyrhachis</name>
    <dbReference type="NCBI Taxonomy" id="1282883"/>
    <lineage>
        <taxon>Bacteria</taxon>
        <taxon>Bacillati</taxon>
        <taxon>Actinomycetota</taxon>
        <taxon>Actinomycetes</taxon>
        <taxon>Micromonosporales</taxon>
        <taxon>Micromonosporaceae</taxon>
        <taxon>Micromonospora</taxon>
    </lineage>
</organism>
<dbReference type="AlphaFoldDB" id="A0A7W7WRJ7"/>
<gene>
    <name evidence="1" type="ORF">FHR38_005099</name>
</gene>
<dbReference type="EMBL" id="JACHJW010000001">
    <property type="protein sequence ID" value="MBB4961366.1"/>
    <property type="molecule type" value="Genomic_DNA"/>
</dbReference>
<proteinExistence type="predicted"/>
<protein>
    <submittedName>
        <fullName evidence="1">Uncharacterized protein</fullName>
    </submittedName>
</protein>
<keyword evidence="2" id="KW-1185">Reference proteome</keyword>
<sequence>MSGLRPTAEGLTLLGSDGGERPRGLLRLLPSAIWSLIPSTSTTTTAESTFARARADGLLASRADAVARIQPRTIWSTAPHPTPLGRYAVADHLPDIDRWGAA</sequence>